<gene>
    <name evidence="3" type="primary">iolU</name>
    <name evidence="3" type="ORF">GCM10022410_08380</name>
</gene>
<evidence type="ECO:0000259" key="1">
    <source>
        <dbReference type="Pfam" id="PF01408"/>
    </source>
</evidence>
<dbReference type="PANTHER" id="PTHR43054:SF1">
    <property type="entry name" value="SCYLLO-INOSITOL 2-DEHYDROGENASE (NADP(+)) IOLU"/>
    <property type="match status" value="1"/>
</dbReference>
<accession>A0ABP7VCA0</accession>
<sequence length="328" mass="36691">MIRFGVIGTNWITDRFLAAAKLVKDFELTAVYSRTKERAEAFATKHQATHAFSDLNEFVSSDQFDAVYIASPTALHAEQAILCMEHGKHVFVEKPFASNQREVEQMIQVSRTNKVLLMEGMKTTHMPNFKVLQEQIKAIAPVRRFVGNFCQYSSRYDRYKEGEVANAFKPELSNGALMDIGVYTAYPMVALFGMPDHVSANVIMLDSGVDGLGTMAIKYPELTADLMFSKITNTHVPSEVQGENGTIVIDKISDMQGLTRIDKDGTITNISVEQKQETMFYEINHFVELVKAGQLESPVNSFENSLNTIKVLDQARQSIGLVFPADLK</sequence>
<evidence type="ECO:0000313" key="4">
    <source>
        <dbReference type="Proteomes" id="UP001501734"/>
    </source>
</evidence>
<dbReference type="PANTHER" id="PTHR43054">
    <property type="match status" value="1"/>
</dbReference>
<dbReference type="Proteomes" id="UP001501734">
    <property type="component" value="Unassembled WGS sequence"/>
</dbReference>
<feature type="domain" description="GFO/IDH/MocA-like oxidoreductase" evidence="2">
    <location>
        <begin position="147"/>
        <end position="248"/>
    </location>
</feature>
<dbReference type="SUPFAM" id="SSF55347">
    <property type="entry name" value="Glyceraldehyde-3-phosphate dehydrogenase-like, C-terminal domain"/>
    <property type="match status" value="1"/>
</dbReference>
<proteinExistence type="predicted"/>
<evidence type="ECO:0000313" key="3">
    <source>
        <dbReference type="EMBL" id="GAA4064104.1"/>
    </source>
</evidence>
<keyword evidence="4" id="KW-1185">Reference proteome</keyword>
<protein>
    <submittedName>
        <fullName evidence="3">Scyllo-inositol 2-dehydrogenase</fullName>
    </submittedName>
</protein>
<dbReference type="EMBL" id="BAABDL010000046">
    <property type="protein sequence ID" value="GAA4064104.1"/>
    <property type="molecule type" value="Genomic_DNA"/>
</dbReference>
<reference evidence="4" key="1">
    <citation type="journal article" date="2019" name="Int. J. Syst. Evol. Microbiol.">
        <title>The Global Catalogue of Microorganisms (GCM) 10K type strain sequencing project: providing services to taxonomists for standard genome sequencing and annotation.</title>
        <authorList>
            <consortium name="The Broad Institute Genomics Platform"/>
            <consortium name="The Broad Institute Genome Sequencing Center for Infectious Disease"/>
            <person name="Wu L."/>
            <person name="Ma J."/>
        </authorList>
    </citation>
    <scope>NUCLEOTIDE SEQUENCE [LARGE SCALE GENOMIC DNA]</scope>
    <source>
        <strain evidence="4">JCM 17250</strain>
    </source>
</reference>
<dbReference type="Gene3D" id="3.30.360.10">
    <property type="entry name" value="Dihydrodipicolinate Reductase, domain 2"/>
    <property type="match status" value="1"/>
</dbReference>
<dbReference type="SUPFAM" id="SSF51735">
    <property type="entry name" value="NAD(P)-binding Rossmann-fold domains"/>
    <property type="match status" value="1"/>
</dbReference>
<dbReference type="Pfam" id="PF22725">
    <property type="entry name" value="GFO_IDH_MocA_C3"/>
    <property type="match status" value="1"/>
</dbReference>
<dbReference type="Pfam" id="PF01408">
    <property type="entry name" value="GFO_IDH_MocA"/>
    <property type="match status" value="1"/>
</dbReference>
<dbReference type="InterPro" id="IPR055170">
    <property type="entry name" value="GFO_IDH_MocA-like_dom"/>
</dbReference>
<feature type="domain" description="Gfo/Idh/MocA-like oxidoreductase N-terminal" evidence="1">
    <location>
        <begin position="2"/>
        <end position="120"/>
    </location>
</feature>
<organism evidence="3 4">
    <name type="scientific">Amphibacillus indicireducens</name>
    <dbReference type="NCBI Taxonomy" id="1076330"/>
    <lineage>
        <taxon>Bacteria</taxon>
        <taxon>Bacillati</taxon>
        <taxon>Bacillota</taxon>
        <taxon>Bacilli</taxon>
        <taxon>Bacillales</taxon>
        <taxon>Bacillaceae</taxon>
        <taxon>Amphibacillus</taxon>
    </lineage>
</organism>
<dbReference type="RefSeq" id="WP_344910634.1">
    <property type="nucleotide sequence ID" value="NZ_BAABDL010000046.1"/>
</dbReference>
<dbReference type="Gene3D" id="3.40.50.720">
    <property type="entry name" value="NAD(P)-binding Rossmann-like Domain"/>
    <property type="match status" value="1"/>
</dbReference>
<dbReference type="InterPro" id="IPR000683">
    <property type="entry name" value="Gfo/Idh/MocA-like_OxRdtase_N"/>
</dbReference>
<name>A0ABP7VCA0_9BACI</name>
<dbReference type="InterPro" id="IPR036291">
    <property type="entry name" value="NAD(P)-bd_dom_sf"/>
</dbReference>
<evidence type="ECO:0000259" key="2">
    <source>
        <dbReference type="Pfam" id="PF22725"/>
    </source>
</evidence>
<comment type="caution">
    <text evidence="3">The sequence shown here is derived from an EMBL/GenBank/DDBJ whole genome shotgun (WGS) entry which is preliminary data.</text>
</comment>